<gene>
    <name evidence="2" type="ORF">EC973_007631</name>
</gene>
<proteinExistence type="predicted"/>
<keyword evidence="3" id="KW-1185">Reference proteome</keyword>
<dbReference type="OrthoDB" id="2207923at2759"/>
<evidence type="ECO:0000256" key="1">
    <source>
        <dbReference type="SAM" id="MobiDB-lite"/>
    </source>
</evidence>
<dbReference type="AlphaFoldDB" id="A0A8H7BLX1"/>
<evidence type="ECO:0000313" key="2">
    <source>
        <dbReference type="EMBL" id="KAF7727322.1"/>
    </source>
</evidence>
<evidence type="ECO:0000313" key="3">
    <source>
        <dbReference type="Proteomes" id="UP000605846"/>
    </source>
</evidence>
<reference evidence="2" key="1">
    <citation type="submission" date="2020-01" db="EMBL/GenBank/DDBJ databases">
        <title>Genome Sequencing of Three Apophysomyces-Like Fungal Strains Confirms a Novel Fungal Genus in the Mucoromycota with divergent Burkholderia-like Endosymbiotic Bacteria.</title>
        <authorList>
            <person name="Stajich J.E."/>
            <person name="Macias A.M."/>
            <person name="Carter-House D."/>
            <person name="Lovett B."/>
            <person name="Kasson L.R."/>
            <person name="Berry K."/>
            <person name="Grigoriev I."/>
            <person name="Chang Y."/>
            <person name="Spatafora J."/>
            <person name="Kasson M.T."/>
        </authorList>
    </citation>
    <scope>NUCLEOTIDE SEQUENCE</scope>
    <source>
        <strain evidence="2">NRRL A-21654</strain>
    </source>
</reference>
<organism evidence="2 3">
    <name type="scientific">Apophysomyces ossiformis</name>
    <dbReference type="NCBI Taxonomy" id="679940"/>
    <lineage>
        <taxon>Eukaryota</taxon>
        <taxon>Fungi</taxon>
        <taxon>Fungi incertae sedis</taxon>
        <taxon>Mucoromycota</taxon>
        <taxon>Mucoromycotina</taxon>
        <taxon>Mucoromycetes</taxon>
        <taxon>Mucorales</taxon>
        <taxon>Mucorineae</taxon>
        <taxon>Mucoraceae</taxon>
        <taxon>Apophysomyces</taxon>
    </lineage>
</organism>
<accession>A0A8H7BLX1</accession>
<comment type="caution">
    <text evidence="2">The sequence shown here is derived from an EMBL/GenBank/DDBJ whole genome shotgun (WGS) entry which is preliminary data.</text>
</comment>
<feature type="region of interest" description="Disordered" evidence="1">
    <location>
        <begin position="126"/>
        <end position="145"/>
    </location>
</feature>
<name>A0A8H7BLX1_9FUNG</name>
<sequence>MVKPRCPHPYRDSAALFKTNKTDSYFAQAPPKEWDFPSYLNSCDDDETQEENVAEILNKYKAELRGLKILDEDGKVNRNLQIYVGELFKYSNIPEKQESVMTNTINGNNNLVVQHCSNVSLTVPAKRPSPTEAPTAHKRQAQEVNDEDDKMWTNLLRYNVVPCGYEAIEDPRVDKELYKNLKMDLPLEANGLFIDFPKKADRLLSSGTVEEFDAAVTVFNSDDPKEKFIRKACQIIRINGSESLYKYKLLWPLLDLIAESASLDVEVVLTPGETPLLAMQSENKAKEDSRCAFSVDDTLRVETLDNAKILTMEATGAYGFKDRSRCGYDYVKGAFSCLAMLRKLAHVYNAAGFDLFSKIRTYFLHTKGNTLQVAWSLISITSTVERKIKLWAVYTPEPEVNLMHLVKEAEIPGSFNEMEKVADLLDFLWETKLRVENAVSGVKRLKKEHARTLRRAHIFGDPLPDLRAQVNQTVVELVKKDTNGMQHCAPKSPAHRV</sequence>
<dbReference type="EMBL" id="JABAYA010000059">
    <property type="protein sequence ID" value="KAF7727322.1"/>
    <property type="molecule type" value="Genomic_DNA"/>
</dbReference>
<dbReference type="Proteomes" id="UP000605846">
    <property type="component" value="Unassembled WGS sequence"/>
</dbReference>
<protein>
    <submittedName>
        <fullName evidence="2">Uncharacterized protein</fullName>
    </submittedName>
</protein>